<reference evidence="1 2" key="1">
    <citation type="submission" date="2023-07" db="EMBL/GenBank/DDBJ databases">
        <title>Genomic Encyclopedia of Type Strains, Phase IV (KMG-IV): sequencing the most valuable type-strain genomes for metagenomic binning, comparative biology and taxonomic classification.</title>
        <authorList>
            <person name="Goeker M."/>
        </authorList>
    </citation>
    <scope>NUCLEOTIDE SEQUENCE [LARGE SCALE GENOMIC DNA]</scope>
    <source>
        <strain evidence="1 2">DSM 5896</strain>
    </source>
</reference>
<proteinExistence type="predicted"/>
<organism evidence="1 2">
    <name type="scientific">Labrys monachus</name>
    <dbReference type="NCBI Taxonomy" id="217067"/>
    <lineage>
        <taxon>Bacteria</taxon>
        <taxon>Pseudomonadati</taxon>
        <taxon>Pseudomonadota</taxon>
        <taxon>Alphaproteobacteria</taxon>
        <taxon>Hyphomicrobiales</taxon>
        <taxon>Xanthobacteraceae</taxon>
        <taxon>Labrys</taxon>
    </lineage>
</organism>
<evidence type="ECO:0008006" key="3">
    <source>
        <dbReference type="Google" id="ProtNLM"/>
    </source>
</evidence>
<protein>
    <recommendedName>
        <fullName evidence="3">SAF domain-containing protein</fullName>
    </recommendedName>
</protein>
<comment type="caution">
    <text evidence="1">The sequence shown here is derived from an EMBL/GenBank/DDBJ whole genome shotgun (WGS) entry which is preliminary data.</text>
</comment>
<accession>A0ABU0FKW6</accession>
<sequence length="101" mass="10543">MLRLISAAAVMLALGVFGAGFYTVGTHTVQNPLARAEPGSRIAAANMLVFLSVDKQSQQAGYLDGRPVPSGVTMPIIVHVKPREASNAGTKETTQPVVVTP</sequence>
<name>A0ABU0FKW6_9HYPH</name>
<dbReference type="Proteomes" id="UP001237448">
    <property type="component" value="Unassembled WGS sequence"/>
</dbReference>
<gene>
    <name evidence="1" type="ORF">J3R73_005031</name>
</gene>
<dbReference type="EMBL" id="JAUSVK010000001">
    <property type="protein sequence ID" value="MDQ0395239.1"/>
    <property type="molecule type" value="Genomic_DNA"/>
</dbReference>
<dbReference type="RefSeq" id="WP_307433742.1">
    <property type="nucleotide sequence ID" value="NZ_JAUSVK010000001.1"/>
</dbReference>
<evidence type="ECO:0000313" key="2">
    <source>
        <dbReference type="Proteomes" id="UP001237448"/>
    </source>
</evidence>
<evidence type="ECO:0000313" key="1">
    <source>
        <dbReference type="EMBL" id="MDQ0395239.1"/>
    </source>
</evidence>
<keyword evidence="2" id="KW-1185">Reference proteome</keyword>